<dbReference type="Proteomes" id="UP000052008">
    <property type="component" value="Unassembled WGS sequence"/>
</dbReference>
<gene>
    <name evidence="3" type="ORF">AMJ39_09535</name>
</gene>
<name>A0A0S7WNA0_UNCT6</name>
<evidence type="ECO:0000313" key="3">
    <source>
        <dbReference type="EMBL" id="KPJ51640.1"/>
    </source>
</evidence>
<evidence type="ECO:0000313" key="4">
    <source>
        <dbReference type="Proteomes" id="UP000052008"/>
    </source>
</evidence>
<reference evidence="3 4" key="1">
    <citation type="journal article" date="2015" name="Microbiome">
        <title>Genomic resolution of linkages in carbon, nitrogen, and sulfur cycling among widespread estuary sediment bacteria.</title>
        <authorList>
            <person name="Baker B.J."/>
            <person name="Lazar C.S."/>
            <person name="Teske A.P."/>
            <person name="Dick G.J."/>
        </authorList>
    </citation>
    <scope>NUCLEOTIDE SEQUENCE [LARGE SCALE GENOMIC DNA]</scope>
    <source>
        <strain evidence="3">DG_24</strain>
    </source>
</reference>
<dbReference type="GO" id="GO:0004222">
    <property type="term" value="F:metalloendopeptidase activity"/>
    <property type="evidence" value="ECO:0007669"/>
    <property type="project" value="InterPro"/>
</dbReference>
<dbReference type="InterPro" id="IPR012314">
    <property type="entry name" value="Pept_M12B_GON-ADAMTSs"/>
</dbReference>
<dbReference type="GO" id="GO:0008270">
    <property type="term" value="F:zinc ion binding"/>
    <property type="evidence" value="ECO:0007669"/>
    <property type="project" value="InterPro"/>
</dbReference>
<keyword evidence="1" id="KW-0479">Metal-binding</keyword>
<dbReference type="PROSITE" id="PS51046">
    <property type="entry name" value="GON"/>
    <property type="match status" value="1"/>
</dbReference>
<comment type="caution">
    <text evidence="3">The sequence shown here is derived from an EMBL/GenBank/DDBJ whole genome shotgun (WGS) entry which is preliminary data.</text>
</comment>
<sequence length="164" mass="18381">MDIRDLSTYCGGFCGTCARSSEYTAFRDAAAVVAELADAHGFAHWLPQIVEGFDYVEFRKGLDFFADSQSWLVCRKGCRGGEGGPPFCVRECCREHGVELCFECADFPCEKTAALPHMEQAAAEYRELRPAGWLRRQSERASQGYEAHTGKYYRVQRSDSPPEA</sequence>
<dbReference type="EMBL" id="LIZS01000107">
    <property type="protein sequence ID" value="KPJ51640.1"/>
    <property type="molecule type" value="Genomic_DNA"/>
</dbReference>
<proteinExistence type="predicted"/>
<protein>
    <recommendedName>
        <fullName evidence="2">GON domain-containing protein</fullName>
    </recommendedName>
</protein>
<feature type="domain" description="GON" evidence="2">
    <location>
        <begin position="1"/>
        <end position="30"/>
    </location>
</feature>
<dbReference type="Pfam" id="PF12675">
    <property type="entry name" value="DUF3795"/>
    <property type="match status" value="1"/>
</dbReference>
<dbReference type="InterPro" id="IPR024227">
    <property type="entry name" value="DUF3795"/>
</dbReference>
<organism evidence="3 4">
    <name type="scientific">candidate division TA06 bacterium DG_24</name>
    <dbReference type="NCBI Taxonomy" id="1703770"/>
    <lineage>
        <taxon>Bacteria</taxon>
        <taxon>Bacteria division TA06</taxon>
    </lineage>
</organism>
<accession>A0A0S7WNA0</accession>
<dbReference type="AlphaFoldDB" id="A0A0S7WNA0"/>
<evidence type="ECO:0000259" key="2">
    <source>
        <dbReference type="PROSITE" id="PS51046"/>
    </source>
</evidence>
<evidence type="ECO:0000256" key="1">
    <source>
        <dbReference type="ARBA" id="ARBA00022723"/>
    </source>
</evidence>